<evidence type="ECO:0000256" key="6">
    <source>
        <dbReference type="ARBA" id="ARBA00023004"/>
    </source>
</evidence>
<dbReference type="PRINTS" id="PR00463">
    <property type="entry name" value="EP450I"/>
</dbReference>
<accession>A0A2Z7AIV1</accession>
<evidence type="ECO:0000313" key="10">
    <source>
        <dbReference type="Proteomes" id="UP000250235"/>
    </source>
</evidence>
<evidence type="ECO:0000256" key="4">
    <source>
        <dbReference type="ARBA" id="ARBA00022723"/>
    </source>
</evidence>
<keyword evidence="5" id="KW-0560">Oxidoreductase</keyword>
<comment type="similarity">
    <text evidence="3">Belongs to the cytochrome P450 family.</text>
</comment>
<dbReference type="Pfam" id="PF00067">
    <property type="entry name" value="p450"/>
    <property type="match status" value="2"/>
</dbReference>
<dbReference type="GO" id="GO:0005506">
    <property type="term" value="F:iron ion binding"/>
    <property type="evidence" value="ECO:0007669"/>
    <property type="project" value="InterPro"/>
</dbReference>
<sequence>MAFLEILLAVILCGVMFLVLASKETLPWNWPFIKMMPTMYLESHKVYDKTTQMLSQNNGTILFRTSWISSNDILVTSDVGNVQHIMNSKFSIYQRGLAFKDVFDFLGDAAFNKSLDEWKEEKKITHAYFRLNDYHKTTPKIIHHTLEKGLIPILDNAAEKDQILDMQSLFNRYMLDATCILGTGFDPGSLRVGFPQTPLLNAMDDIAEAAFYRHILPEKVWKLQRFLNIGTEKKMVGASKTFDRILDEYVSKKQDSSASGPETWTDTSGALLTWFFWQISKNPEVKTKILQEIKQTCPHTASQKHIFSNLDELGKLVYLHSALSEALRIFPTAPFLLRVPNQEDVLPSGHKVNQDTKVMLCSYAMGRNPEIWGEDCCEFKPERWISDKGGIKHFSSTSFVVFGSGPWTCPGRELAFTRMKAVAATILHNFTVHISQGQSIIPGVSAILTMKHGLKVTVSKRWG</sequence>
<evidence type="ECO:0000256" key="8">
    <source>
        <dbReference type="SAM" id="SignalP"/>
    </source>
</evidence>
<dbReference type="SUPFAM" id="SSF48264">
    <property type="entry name" value="Cytochrome P450"/>
    <property type="match status" value="1"/>
</dbReference>
<evidence type="ECO:0000256" key="5">
    <source>
        <dbReference type="ARBA" id="ARBA00023002"/>
    </source>
</evidence>
<dbReference type="AlphaFoldDB" id="A0A2Z7AIV1"/>
<dbReference type="InterPro" id="IPR002401">
    <property type="entry name" value="Cyt_P450_E_grp-I"/>
</dbReference>
<feature type="signal peptide" evidence="8">
    <location>
        <begin position="1"/>
        <end position="21"/>
    </location>
</feature>
<dbReference type="CDD" id="cd11064">
    <property type="entry name" value="CYP86A"/>
    <property type="match status" value="1"/>
</dbReference>
<organism evidence="9 10">
    <name type="scientific">Dorcoceras hygrometricum</name>
    <dbReference type="NCBI Taxonomy" id="472368"/>
    <lineage>
        <taxon>Eukaryota</taxon>
        <taxon>Viridiplantae</taxon>
        <taxon>Streptophyta</taxon>
        <taxon>Embryophyta</taxon>
        <taxon>Tracheophyta</taxon>
        <taxon>Spermatophyta</taxon>
        <taxon>Magnoliopsida</taxon>
        <taxon>eudicotyledons</taxon>
        <taxon>Gunneridae</taxon>
        <taxon>Pentapetalae</taxon>
        <taxon>asterids</taxon>
        <taxon>lamiids</taxon>
        <taxon>Lamiales</taxon>
        <taxon>Gesneriaceae</taxon>
        <taxon>Didymocarpoideae</taxon>
        <taxon>Trichosporeae</taxon>
        <taxon>Loxocarpinae</taxon>
        <taxon>Dorcoceras</taxon>
    </lineage>
</organism>
<dbReference type="InterPro" id="IPR001128">
    <property type="entry name" value="Cyt_P450"/>
</dbReference>
<dbReference type="GO" id="GO:0016020">
    <property type="term" value="C:membrane"/>
    <property type="evidence" value="ECO:0007669"/>
    <property type="project" value="UniProtKB-SubCell"/>
</dbReference>
<keyword evidence="10" id="KW-1185">Reference proteome</keyword>
<reference evidence="9 10" key="1">
    <citation type="journal article" date="2015" name="Proc. Natl. Acad. Sci. U.S.A.">
        <title>The resurrection genome of Boea hygrometrica: A blueprint for survival of dehydration.</title>
        <authorList>
            <person name="Xiao L."/>
            <person name="Yang G."/>
            <person name="Zhang L."/>
            <person name="Yang X."/>
            <person name="Zhao S."/>
            <person name="Ji Z."/>
            <person name="Zhou Q."/>
            <person name="Hu M."/>
            <person name="Wang Y."/>
            <person name="Chen M."/>
            <person name="Xu Y."/>
            <person name="Jin H."/>
            <person name="Xiao X."/>
            <person name="Hu G."/>
            <person name="Bao F."/>
            <person name="Hu Y."/>
            <person name="Wan P."/>
            <person name="Li L."/>
            <person name="Deng X."/>
            <person name="Kuang T."/>
            <person name="Xiang C."/>
            <person name="Zhu J.K."/>
            <person name="Oliver M.J."/>
            <person name="He Y."/>
        </authorList>
    </citation>
    <scope>NUCLEOTIDE SEQUENCE [LARGE SCALE GENOMIC DNA]</scope>
    <source>
        <strain evidence="10">cv. XS01</strain>
    </source>
</reference>
<dbReference type="GO" id="GO:0004497">
    <property type="term" value="F:monooxygenase activity"/>
    <property type="evidence" value="ECO:0007669"/>
    <property type="project" value="InterPro"/>
</dbReference>
<dbReference type="GO" id="GO:0020037">
    <property type="term" value="F:heme binding"/>
    <property type="evidence" value="ECO:0007669"/>
    <property type="project" value="InterPro"/>
</dbReference>
<evidence type="ECO:0008006" key="11">
    <source>
        <dbReference type="Google" id="ProtNLM"/>
    </source>
</evidence>
<keyword evidence="4 7" id="KW-0479">Metal-binding</keyword>
<keyword evidence="7" id="KW-0349">Heme</keyword>
<dbReference type="InterPro" id="IPR036396">
    <property type="entry name" value="Cyt_P450_sf"/>
</dbReference>
<feature type="chain" id="PRO_5016449304" description="Cytochrome P450" evidence="8">
    <location>
        <begin position="22"/>
        <end position="463"/>
    </location>
</feature>
<dbReference type="EMBL" id="KV017149">
    <property type="protein sequence ID" value="KZV19056.1"/>
    <property type="molecule type" value="Genomic_DNA"/>
</dbReference>
<comment type="cofactor">
    <cofactor evidence="1 7">
        <name>heme</name>
        <dbReference type="ChEBI" id="CHEBI:30413"/>
    </cofactor>
</comment>
<gene>
    <name evidence="9" type="ORF">F511_08484</name>
</gene>
<dbReference type="PANTHER" id="PTHR24296">
    <property type="entry name" value="CYTOCHROME P450"/>
    <property type="match status" value="1"/>
</dbReference>
<evidence type="ECO:0000256" key="3">
    <source>
        <dbReference type="ARBA" id="ARBA00010617"/>
    </source>
</evidence>
<dbReference type="Gene3D" id="1.10.630.10">
    <property type="entry name" value="Cytochrome P450"/>
    <property type="match status" value="2"/>
</dbReference>
<dbReference type="OrthoDB" id="1470350at2759"/>
<proteinExistence type="inferred from homology"/>
<evidence type="ECO:0000256" key="7">
    <source>
        <dbReference type="PIRSR" id="PIRSR602401-1"/>
    </source>
</evidence>
<comment type="subcellular location">
    <subcellularLocation>
        <location evidence="2">Membrane</location>
        <topology evidence="2">Single-pass membrane protein</topology>
    </subcellularLocation>
</comment>
<feature type="binding site" description="axial binding residue" evidence="7">
    <location>
        <position position="409"/>
    </location>
    <ligand>
        <name>heme</name>
        <dbReference type="ChEBI" id="CHEBI:30413"/>
    </ligand>
    <ligandPart>
        <name>Fe</name>
        <dbReference type="ChEBI" id="CHEBI:18248"/>
    </ligandPart>
</feature>
<evidence type="ECO:0000256" key="1">
    <source>
        <dbReference type="ARBA" id="ARBA00001971"/>
    </source>
</evidence>
<keyword evidence="6 7" id="KW-0408">Iron</keyword>
<evidence type="ECO:0000313" key="9">
    <source>
        <dbReference type="EMBL" id="KZV19056.1"/>
    </source>
</evidence>
<dbReference type="Proteomes" id="UP000250235">
    <property type="component" value="Unassembled WGS sequence"/>
</dbReference>
<protein>
    <recommendedName>
        <fullName evidence="11">Cytochrome P450</fullName>
    </recommendedName>
</protein>
<evidence type="ECO:0000256" key="2">
    <source>
        <dbReference type="ARBA" id="ARBA00004167"/>
    </source>
</evidence>
<dbReference type="GO" id="GO:0016705">
    <property type="term" value="F:oxidoreductase activity, acting on paired donors, with incorporation or reduction of molecular oxygen"/>
    <property type="evidence" value="ECO:0007669"/>
    <property type="project" value="InterPro"/>
</dbReference>
<name>A0A2Z7AIV1_9LAMI</name>
<keyword evidence="8" id="KW-0732">Signal</keyword>